<dbReference type="Proteomes" id="UP000280405">
    <property type="component" value="Unassembled WGS sequence"/>
</dbReference>
<sequence length="61" mass="7012">MCFAIFFELAMLVILLVSVLYDLSSNEKHLSPNVHYLKGLFYIVYVIYAIQQSHNKCSVKG</sequence>
<feature type="transmembrane region" description="Helical" evidence="1">
    <location>
        <begin position="5"/>
        <end position="21"/>
    </location>
</feature>
<comment type="caution">
    <text evidence="2">The sequence shown here is derived from an EMBL/GenBank/DDBJ whole genome shotgun (WGS) entry which is preliminary data.</text>
</comment>
<evidence type="ECO:0000313" key="2">
    <source>
        <dbReference type="EMBL" id="RKG35613.1"/>
    </source>
</evidence>
<keyword evidence="1" id="KW-0472">Membrane</keyword>
<name>A0A3A8F4H5_9GAMM</name>
<accession>A0A3A8F4H5</accession>
<keyword evidence="3" id="KW-1185">Reference proteome</keyword>
<proteinExistence type="predicted"/>
<dbReference type="AlphaFoldDB" id="A0A3A8F4H5"/>
<dbReference type="EMBL" id="RAXT01000055">
    <property type="protein sequence ID" value="RKG35613.1"/>
    <property type="molecule type" value="Genomic_DNA"/>
</dbReference>
<protein>
    <submittedName>
        <fullName evidence="2">Uncharacterized protein</fullName>
    </submittedName>
</protein>
<feature type="transmembrane region" description="Helical" evidence="1">
    <location>
        <begin position="33"/>
        <end position="50"/>
    </location>
</feature>
<evidence type="ECO:0000256" key="1">
    <source>
        <dbReference type="SAM" id="Phobius"/>
    </source>
</evidence>
<gene>
    <name evidence="2" type="ORF">D7V20_16185</name>
</gene>
<keyword evidence="1" id="KW-0812">Transmembrane</keyword>
<evidence type="ECO:0000313" key="3">
    <source>
        <dbReference type="Proteomes" id="UP000280405"/>
    </source>
</evidence>
<organism evidence="2 3">
    <name type="scientific">Acinetobacter rongchengensis</name>
    <dbReference type="NCBI Taxonomy" id="2419601"/>
    <lineage>
        <taxon>Bacteria</taxon>
        <taxon>Pseudomonadati</taxon>
        <taxon>Pseudomonadota</taxon>
        <taxon>Gammaproteobacteria</taxon>
        <taxon>Moraxellales</taxon>
        <taxon>Moraxellaceae</taxon>
        <taxon>Acinetobacter</taxon>
    </lineage>
</organism>
<keyword evidence="1" id="KW-1133">Transmembrane helix</keyword>
<reference evidence="2 3" key="1">
    <citation type="submission" date="2018-09" db="EMBL/GenBank/DDBJ databases">
        <title>The draft genome of Acinetobacter spp. strains.</title>
        <authorList>
            <person name="Qin J."/>
            <person name="Feng Y."/>
            <person name="Zong Z."/>
        </authorList>
    </citation>
    <scope>NUCLEOTIDE SEQUENCE [LARGE SCALE GENOMIC DNA]</scope>
    <source>
        <strain evidence="2 3">WCHAc060115</strain>
    </source>
</reference>